<dbReference type="EMBL" id="CP014168">
    <property type="protein sequence ID" value="AOH85571.1"/>
    <property type="molecule type" value="Genomic_DNA"/>
</dbReference>
<dbReference type="Proteomes" id="UP000094256">
    <property type="component" value="Chromosome"/>
</dbReference>
<dbReference type="AlphaFoldDB" id="A0A1B3ZDR0"/>
<protein>
    <submittedName>
        <fullName evidence="1">Uncharacterized protein</fullName>
    </submittedName>
</protein>
<dbReference type="RefSeq" id="WP_069206108.1">
    <property type="nucleotide sequence ID" value="NZ_CP014168.1"/>
</dbReference>
<reference evidence="1 2" key="1">
    <citation type="submission" date="2016-01" db="EMBL/GenBank/DDBJ databases">
        <title>Complete genome and mega plasmid sequence of Sphingomonas panacis DCY99 elicits systemic resistance in rice to Xanthomonas oryzae.</title>
        <authorList>
            <person name="Kim Y.J."/>
            <person name="Yang D.C."/>
            <person name="Sing P."/>
        </authorList>
    </citation>
    <scope>NUCLEOTIDE SEQUENCE [LARGE SCALE GENOMIC DNA]</scope>
    <source>
        <strain evidence="1 2">DCY99</strain>
    </source>
</reference>
<organism evidence="1 2">
    <name type="scientific">Sphingomonas panacis</name>
    <dbReference type="NCBI Taxonomy" id="1560345"/>
    <lineage>
        <taxon>Bacteria</taxon>
        <taxon>Pseudomonadati</taxon>
        <taxon>Pseudomonadota</taxon>
        <taxon>Alphaproteobacteria</taxon>
        <taxon>Sphingomonadales</taxon>
        <taxon>Sphingomonadaceae</taxon>
        <taxon>Sphingomonas</taxon>
    </lineage>
</organism>
<sequence>MDIIVTRSRIAGTLPFYEYRALVLADSVDQARRSQVATIVSPRVAGRTACVRIAQVIAPARYFDLPHCSRVDIAARVGLLAKLIETLLVQDVFPEMTADLLPVVFQLDHDPGDACTWASIDDLTAAFDRLEPAWAQLTASSLGLPQDHHLRAA</sequence>
<name>A0A1B3ZDR0_9SPHN</name>
<keyword evidence="2" id="KW-1185">Reference proteome</keyword>
<proteinExistence type="predicted"/>
<dbReference type="OrthoDB" id="7447671at2"/>
<dbReference type="KEGG" id="span:AWL63_18160"/>
<evidence type="ECO:0000313" key="1">
    <source>
        <dbReference type="EMBL" id="AOH85571.1"/>
    </source>
</evidence>
<accession>A0A1B3ZDR0</accession>
<evidence type="ECO:0000313" key="2">
    <source>
        <dbReference type="Proteomes" id="UP000094256"/>
    </source>
</evidence>
<gene>
    <name evidence="1" type="ORF">AWL63_18160</name>
</gene>